<sequence>MVQVFEGNDLLVRGLLYSDLDSALVTGTWDDSSELPAGSIQLTSWLTALKGTLGVSFSLVGQHRPVTGKHTGLHAFGRSSK</sequence>
<proteinExistence type="predicted"/>
<accession>A0AAD8G2W7</accession>
<gene>
    <name evidence="1" type="ORF">AOXY_G14402</name>
</gene>
<reference evidence="1" key="1">
    <citation type="submission" date="2022-02" db="EMBL/GenBank/DDBJ databases">
        <title>Atlantic sturgeon de novo genome assembly.</title>
        <authorList>
            <person name="Stock M."/>
            <person name="Klopp C."/>
            <person name="Guiguen Y."/>
            <person name="Cabau C."/>
            <person name="Parinello H."/>
            <person name="Santidrian Yebra-Pimentel E."/>
            <person name="Kuhl H."/>
            <person name="Dirks R.P."/>
            <person name="Guessner J."/>
            <person name="Wuertz S."/>
            <person name="Du K."/>
            <person name="Schartl M."/>
        </authorList>
    </citation>
    <scope>NUCLEOTIDE SEQUENCE</scope>
    <source>
        <strain evidence="1">STURGEONOMICS-FGT-2020</strain>
        <tissue evidence="1">Whole blood</tissue>
    </source>
</reference>
<organism evidence="1 2">
    <name type="scientific">Acipenser oxyrinchus oxyrinchus</name>
    <dbReference type="NCBI Taxonomy" id="40147"/>
    <lineage>
        <taxon>Eukaryota</taxon>
        <taxon>Metazoa</taxon>
        <taxon>Chordata</taxon>
        <taxon>Craniata</taxon>
        <taxon>Vertebrata</taxon>
        <taxon>Euteleostomi</taxon>
        <taxon>Actinopterygii</taxon>
        <taxon>Chondrostei</taxon>
        <taxon>Acipenseriformes</taxon>
        <taxon>Acipenseridae</taxon>
        <taxon>Acipenser</taxon>
    </lineage>
</organism>
<evidence type="ECO:0000313" key="1">
    <source>
        <dbReference type="EMBL" id="KAK1165783.1"/>
    </source>
</evidence>
<comment type="caution">
    <text evidence="1">The sequence shown here is derived from an EMBL/GenBank/DDBJ whole genome shotgun (WGS) entry which is preliminary data.</text>
</comment>
<evidence type="ECO:0000313" key="2">
    <source>
        <dbReference type="Proteomes" id="UP001230051"/>
    </source>
</evidence>
<keyword evidence="2" id="KW-1185">Reference proteome</keyword>
<dbReference type="EMBL" id="JAGXEW010000012">
    <property type="protein sequence ID" value="KAK1165783.1"/>
    <property type="molecule type" value="Genomic_DNA"/>
</dbReference>
<protein>
    <submittedName>
        <fullName evidence="1">Uncharacterized protein</fullName>
    </submittedName>
</protein>
<dbReference type="Proteomes" id="UP001230051">
    <property type="component" value="Unassembled WGS sequence"/>
</dbReference>
<dbReference type="AlphaFoldDB" id="A0AAD8G2W7"/>
<name>A0AAD8G2W7_ACIOX</name>